<dbReference type="KEGG" id="bmiy:RJ61_02445"/>
<feature type="domain" description="Large ribosomal subunit protein uL30-like ferredoxin-like fold" evidence="6">
    <location>
        <begin position="47"/>
        <end position="91"/>
    </location>
</feature>
<dbReference type="AlphaFoldDB" id="A0AAQ3AFX5"/>
<dbReference type="InterPro" id="IPR016082">
    <property type="entry name" value="Ribosomal_uL30_ferredoxin-like"/>
</dbReference>
<reference evidence="7" key="1">
    <citation type="submission" date="2022-12" db="EMBL/GenBank/DDBJ databases">
        <title>B. miyamotoi WGS.</title>
        <authorList>
            <person name="Kuleshov K.V."/>
            <person name="Hoornstra D."/>
            <person name="Hovius J.W."/>
            <person name="Platonov A.E."/>
            <person name="Telford S.R. III."/>
        </authorList>
    </citation>
    <scope>NUCLEOTIDE SEQUENCE</scope>
    <source>
        <strain evidence="7">410</strain>
    </source>
</reference>
<evidence type="ECO:0000256" key="5">
    <source>
        <dbReference type="HAMAP-Rule" id="MF_01371"/>
    </source>
</evidence>
<dbReference type="HAMAP" id="MF_01371_B">
    <property type="entry name" value="Ribosomal_uL30_B"/>
    <property type="match status" value="1"/>
</dbReference>
<dbReference type="Pfam" id="PF00327">
    <property type="entry name" value="Ribosomal_L30"/>
    <property type="match status" value="1"/>
</dbReference>
<dbReference type="GO" id="GO:0015934">
    <property type="term" value="C:large ribosomal subunit"/>
    <property type="evidence" value="ECO:0007669"/>
    <property type="project" value="InterPro"/>
</dbReference>
<dbReference type="RefSeq" id="WP_020954871.1">
    <property type="nucleotide sequence ID" value="NZ_CP010308.1"/>
</dbReference>
<proteinExistence type="inferred from homology"/>
<organism evidence="7 8">
    <name type="scientific">Borrelia miyamotoi</name>
    <dbReference type="NCBI Taxonomy" id="47466"/>
    <lineage>
        <taxon>Bacteria</taxon>
        <taxon>Pseudomonadati</taxon>
        <taxon>Spirochaetota</taxon>
        <taxon>Spirochaetia</taxon>
        <taxon>Spirochaetales</taxon>
        <taxon>Borreliaceae</taxon>
        <taxon>Borrelia</taxon>
    </lineage>
</organism>
<dbReference type="Gene3D" id="3.30.1390.20">
    <property type="entry name" value="Ribosomal protein L30, ferredoxin-like fold domain"/>
    <property type="match status" value="1"/>
</dbReference>
<evidence type="ECO:0000313" key="7">
    <source>
        <dbReference type="EMBL" id="WAZ90876.1"/>
    </source>
</evidence>
<dbReference type="GO" id="GO:0003735">
    <property type="term" value="F:structural constituent of ribosome"/>
    <property type="evidence" value="ECO:0007669"/>
    <property type="project" value="InterPro"/>
</dbReference>
<gene>
    <name evidence="5 7" type="primary">rpmD</name>
    <name evidence="7" type="ORF">O5398_01785</name>
</gene>
<keyword evidence="4 5" id="KW-0687">Ribonucleoprotein</keyword>
<dbReference type="InterPro" id="IPR005996">
    <property type="entry name" value="Ribosomal_uL30_bac-type"/>
</dbReference>
<evidence type="ECO:0000256" key="3">
    <source>
        <dbReference type="ARBA" id="ARBA00022980"/>
    </source>
</evidence>
<evidence type="ECO:0000256" key="4">
    <source>
        <dbReference type="ARBA" id="ARBA00023274"/>
    </source>
</evidence>
<evidence type="ECO:0000256" key="2">
    <source>
        <dbReference type="ARBA" id="ARBA00011838"/>
    </source>
</evidence>
<evidence type="ECO:0000313" key="8">
    <source>
        <dbReference type="Proteomes" id="UP001164544"/>
    </source>
</evidence>
<keyword evidence="3 5" id="KW-0689">Ribosomal protein</keyword>
<name>A0AAQ3AFX5_9SPIR</name>
<sequence>MIKRKLRLQLKKTRFKASRSRHKNKVFIKKMKSNREILVKSDIKVEVQLKRSLIGKLDSKVKTLKALGLKRIGDRKIHILNKSIQGMLNSVISMILLSEVKNNG</sequence>
<accession>A0AAQ3AFX5</accession>
<comment type="subunit">
    <text evidence="2 5">Part of the 50S ribosomal subunit.</text>
</comment>
<dbReference type="EMBL" id="CP114637">
    <property type="protein sequence ID" value="WAZ90876.1"/>
    <property type="molecule type" value="Genomic_DNA"/>
</dbReference>
<evidence type="ECO:0000259" key="6">
    <source>
        <dbReference type="Pfam" id="PF00327"/>
    </source>
</evidence>
<dbReference type="SUPFAM" id="SSF55129">
    <property type="entry name" value="Ribosomal protein L30p/L7e"/>
    <property type="match status" value="1"/>
</dbReference>
<protein>
    <recommendedName>
        <fullName evidence="5">Large ribosomal subunit protein uL30</fullName>
    </recommendedName>
</protein>
<evidence type="ECO:0000256" key="1">
    <source>
        <dbReference type="ARBA" id="ARBA00007594"/>
    </source>
</evidence>
<dbReference type="GO" id="GO:0006412">
    <property type="term" value="P:translation"/>
    <property type="evidence" value="ECO:0007669"/>
    <property type="project" value="UniProtKB-UniRule"/>
</dbReference>
<comment type="similarity">
    <text evidence="1 5">Belongs to the universal ribosomal protein uL30 family.</text>
</comment>
<dbReference type="Proteomes" id="UP001164544">
    <property type="component" value="Chromosome"/>
</dbReference>
<dbReference type="NCBIfam" id="TIGR01308">
    <property type="entry name" value="rpmD_bact"/>
    <property type="match status" value="1"/>
</dbReference>
<dbReference type="InterPro" id="IPR036919">
    <property type="entry name" value="Ribo_uL30_ferredoxin-like_sf"/>
</dbReference>